<dbReference type="OrthoDB" id="309023at2"/>
<feature type="transmembrane region" description="Helical" evidence="5">
    <location>
        <begin position="146"/>
        <end position="168"/>
    </location>
</feature>
<keyword evidence="2 5" id="KW-0812">Transmembrane</keyword>
<feature type="transmembrane region" description="Helical" evidence="5">
    <location>
        <begin position="274"/>
        <end position="291"/>
    </location>
</feature>
<feature type="transmembrane region" description="Helical" evidence="5">
    <location>
        <begin position="55"/>
        <end position="74"/>
    </location>
</feature>
<dbReference type="AlphaFoldDB" id="A0A4U1BC87"/>
<comment type="subcellular location">
    <subcellularLocation>
        <location evidence="1">Membrane</location>
        <topology evidence="1">Multi-pass membrane protein</topology>
    </subcellularLocation>
</comment>
<feature type="transmembrane region" description="Helical" evidence="5">
    <location>
        <begin position="180"/>
        <end position="199"/>
    </location>
</feature>
<dbReference type="EMBL" id="SWCI01000007">
    <property type="protein sequence ID" value="TKB48571.1"/>
    <property type="molecule type" value="Genomic_DNA"/>
</dbReference>
<evidence type="ECO:0000256" key="4">
    <source>
        <dbReference type="ARBA" id="ARBA00023136"/>
    </source>
</evidence>
<dbReference type="InterPro" id="IPR038665">
    <property type="entry name" value="Voltage-dep_anion_channel_sf"/>
</dbReference>
<dbReference type="PANTHER" id="PTHR37955:SF1">
    <property type="entry name" value="DEP DOMAIN-CONTAINING PROTEIN"/>
    <property type="match status" value="1"/>
</dbReference>
<dbReference type="Proteomes" id="UP000305674">
    <property type="component" value="Unassembled WGS sequence"/>
</dbReference>
<proteinExistence type="predicted"/>
<evidence type="ECO:0000256" key="1">
    <source>
        <dbReference type="ARBA" id="ARBA00004141"/>
    </source>
</evidence>
<reference evidence="6 7" key="1">
    <citation type="submission" date="2019-04" db="EMBL/GenBank/DDBJ databases">
        <authorList>
            <person name="Hwang J.C."/>
        </authorList>
    </citation>
    <scope>NUCLEOTIDE SEQUENCE [LARGE SCALE GENOMIC DNA]</scope>
    <source>
        <strain evidence="6 7">IMCC35001</strain>
    </source>
</reference>
<evidence type="ECO:0000256" key="2">
    <source>
        <dbReference type="ARBA" id="ARBA00022692"/>
    </source>
</evidence>
<dbReference type="InterPro" id="IPR052951">
    <property type="entry name" value="Tellurite_res_ion_channel"/>
</dbReference>
<evidence type="ECO:0000256" key="3">
    <source>
        <dbReference type="ARBA" id="ARBA00022989"/>
    </source>
</evidence>
<accession>A0A4U1BC87</accession>
<keyword evidence="4 5" id="KW-0472">Membrane</keyword>
<dbReference type="PANTHER" id="PTHR37955">
    <property type="entry name" value="TELLURITE RESISTANCE PROTEIN TEHA"/>
    <property type="match status" value="1"/>
</dbReference>
<dbReference type="GO" id="GO:0005886">
    <property type="term" value="C:plasma membrane"/>
    <property type="evidence" value="ECO:0007669"/>
    <property type="project" value="TreeGrafter"/>
</dbReference>
<feature type="transmembrane region" description="Helical" evidence="5">
    <location>
        <begin position="236"/>
        <end position="254"/>
    </location>
</feature>
<comment type="caution">
    <text evidence="6">The sequence shown here is derived from an EMBL/GenBank/DDBJ whole genome shotgun (WGS) entry which is preliminary data.</text>
</comment>
<feature type="transmembrane region" description="Helical" evidence="5">
    <location>
        <begin position="114"/>
        <end position="134"/>
    </location>
</feature>
<dbReference type="Gene3D" id="1.50.10.150">
    <property type="entry name" value="Voltage-dependent anion channel"/>
    <property type="match status" value="1"/>
</dbReference>
<evidence type="ECO:0000313" key="6">
    <source>
        <dbReference type="EMBL" id="TKB48571.1"/>
    </source>
</evidence>
<dbReference type="GO" id="GO:0046583">
    <property type="term" value="F:monoatomic cation efflux transmembrane transporter activity"/>
    <property type="evidence" value="ECO:0007669"/>
    <property type="project" value="TreeGrafter"/>
</dbReference>
<dbReference type="Pfam" id="PF03595">
    <property type="entry name" value="SLAC1"/>
    <property type="match status" value="1"/>
</dbReference>
<keyword evidence="3 5" id="KW-1133">Transmembrane helix</keyword>
<evidence type="ECO:0000256" key="5">
    <source>
        <dbReference type="SAM" id="Phobius"/>
    </source>
</evidence>
<organism evidence="6 7">
    <name type="scientific">Ferrimonas sediminicola</name>
    <dbReference type="NCBI Taxonomy" id="2569538"/>
    <lineage>
        <taxon>Bacteria</taxon>
        <taxon>Pseudomonadati</taxon>
        <taxon>Pseudomonadota</taxon>
        <taxon>Gammaproteobacteria</taxon>
        <taxon>Alteromonadales</taxon>
        <taxon>Ferrimonadaceae</taxon>
        <taxon>Ferrimonas</taxon>
    </lineage>
</organism>
<feature type="transmembrane region" description="Helical" evidence="5">
    <location>
        <begin position="24"/>
        <end position="46"/>
    </location>
</feature>
<dbReference type="InterPro" id="IPR004695">
    <property type="entry name" value="SLAC1/Mae1/Ssu1/TehA"/>
</dbReference>
<keyword evidence="7" id="KW-1185">Reference proteome</keyword>
<gene>
    <name evidence="6" type="ORF">FCL40_11895</name>
</gene>
<feature type="transmembrane region" description="Helical" evidence="5">
    <location>
        <begin position="205"/>
        <end position="224"/>
    </location>
</feature>
<name>A0A4U1BC87_9GAMM</name>
<feature type="transmembrane region" description="Helical" evidence="5">
    <location>
        <begin position="80"/>
        <end position="102"/>
    </location>
</feature>
<protein>
    <submittedName>
        <fullName evidence="6">TDT family transporter</fullName>
    </submittedName>
</protein>
<dbReference type="CDD" id="cd09325">
    <property type="entry name" value="TDT_C4-dicarb_trans"/>
    <property type="match status" value="1"/>
</dbReference>
<sequence>MAGLALGIASLGLCLEQRLEANLWIQLGCAAVAGALWLMLSLKFLMHPALVRSEIACPLVGSVLPTYAMAAMILSKSLGLFSAASATALWLGAVSLHLLLMAMFLYHRLTERRLGLMLPSWFVPPVGIIVAALTCPSDSLLPLARGLMWFGMLNYALLLPLMLYRLLFRRWQDPRGYPTFAIMAAPASLSLAGYLAVIHRPDATIIELLLPLAMVMTTLVYLAMLRLLRLPFSPGYAAFTFPLVISATALYQVVHKAADLTGNAWEMLNSLADLELILATLMVGYVAIRYLHHYLPRPGLG</sequence>
<evidence type="ECO:0000313" key="7">
    <source>
        <dbReference type="Proteomes" id="UP000305674"/>
    </source>
</evidence>